<sequence>MTAYVLGQLHGCPPLHDEVLTYMERIQATMDPFGGRFIVHGETPDVREGAWEGDLVLLEFPDIAKARAWYDSPAYQEIKHLRADHIPGTIMLVDGCGPGHDSAAMAAGIRAAQQDRGGRDE</sequence>
<dbReference type="InterPro" id="IPR011008">
    <property type="entry name" value="Dimeric_a/b-barrel"/>
</dbReference>
<organism evidence="2 3">
    <name type="scientific">Actinomadura violacea</name>
    <dbReference type="NCBI Taxonomy" id="2819934"/>
    <lineage>
        <taxon>Bacteria</taxon>
        <taxon>Bacillati</taxon>
        <taxon>Actinomycetota</taxon>
        <taxon>Actinomycetes</taxon>
        <taxon>Streptosporangiales</taxon>
        <taxon>Thermomonosporaceae</taxon>
        <taxon>Actinomadura</taxon>
    </lineage>
</organism>
<dbReference type="PANTHER" id="PTHR41521">
    <property type="match status" value="1"/>
</dbReference>
<dbReference type="SUPFAM" id="SSF54909">
    <property type="entry name" value="Dimeric alpha+beta barrel"/>
    <property type="match status" value="1"/>
</dbReference>
<accession>A0ABS3RZ52</accession>
<dbReference type="PANTHER" id="PTHR41521:SF4">
    <property type="entry name" value="BLR0684 PROTEIN"/>
    <property type="match status" value="1"/>
</dbReference>
<dbReference type="InterPro" id="IPR010753">
    <property type="entry name" value="DUF1330"/>
</dbReference>
<evidence type="ECO:0000313" key="2">
    <source>
        <dbReference type="EMBL" id="MBO2462015.1"/>
    </source>
</evidence>
<gene>
    <name evidence="2" type="ORF">J4709_31020</name>
</gene>
<protein>
    <submittedName>
        <fullName evidence="2">DUF1330 domain-containing protein</fullName>
    </submittedName>
</protein>
<dbReference type="Pfam" id="PF07045">
    <property type="entry name" value="DUF1330"/>
    <property type="match status" value="1"/>
</dbReference>
<name>A0ABS3RZ52_9ACTN</name>
<dbReference type="Gene3D" id="3.30.70.100">
    <property type="match status" value="1"/>
</dbReference>
<dbReference type="Proteomes" id="UP000680206">
    <property type="component" value="Unassembled WGS sequence"/>
</dbReference>
<comment type="caution">
    <text evidence="2">The sequence shown here is derived from an EMBL/GenBank/DDBJ whole genome shotgun (WGS) entry which is preliminary data.</text>
</comment>
<evidence type="ECO:0000259" key="1">
    <source>
        <dbReference type="Pfam" id="PF07045"/>
    </source>
</evidence>
<evidence type="ECO:0000313" key="3">
    <source>
        <dbReference type="Proteomes" id="UP000680206"/>
    </source>
</evidence>
<keyword evidence="3" id="KW-1185">Reference proteome</keyword>
<feature type="domain" description="DUF1330" evidence="1">
    <location>
        <begin position="17"/>
        <end position="95"/>
    </location>
</feature>
<dbReference type="EMBL" id="JAGEPF010000020">
    <property type="protein sequence ID" value="MBO2462015.1"/>
    <property type="molecule type" value="Genomic_DNA"/>
</dbReference>
<dbReference type="RefSeq" id="WP_208245874.1">
    <property type="nucleotide sequence ID" value="NZ_JAGEPF010000020.1"/>
</dbReference>
<proteinExistence type="predicted"/>
<reference evidence="2 3" key="1">
    <citation type="submission" date="2021-03" db="EMBL/GenBank/DDBJ databases">
        <title>Actinomadura violae sp. nov., isolated from lichen in Thailand.</title>
        <authorList>
            <person name="Kanchanasin P."/>
            <person name="Saeng-In P."/>
            <person name="Phongsopitanun W."/>
            <person name="Yuki M."/>
            <person name="Kudo T."/>
            <person name="Ohkuma M."/>
            <person name="Tanasupawat S."/>
        </authorList>
    </citation>
    <scope>NUCLEOTIDE SEQUENCE [LARGE SCALE GENOMIC DNA]</scope>
    <source>
        <strain evidence="2 3">LCR2-06</strain>
    </source>
</reference>